<dbReference type="SMART" id="SM00209">
    <property type="entry name" value="TSP1"/>
    <property type="match status" value="2"/>
</dbReference>
<dbReference type="InterPro" id="IPR036383">
    <property type="entry name" value="TSP1_rpt_sf"/>
</dbReference>
<dbReference type="SUPFAM" id="SSF82895">
    <property type="entry name" value="TSP-1 type 1 repeat"/>
    <property type="match status" value="3"/>
</dbReference>
<dbReference type="PROSITE" id="PS50092">
    <property type="entry name" value="TSP1"/>
    <property type="match status" value="2"/>
</dbReference>
<dbReference type="EMBL" id="WKFB01000338">
    <property type="protein sequence ID" value="KAF6726253.1"/>
    <property type="molecule type" value="Genomic_DNA"/>
</dbReference>
<evidence type="ECO:0000256" key="1">
    <source>
        <dbReference type="ARBA" id="ARBA00004613"/>
    </source>
</evidence>
<dbReference type="InterPro" id="IPR050439">
    <property type="entry name" value="ADAMTS_ADAMTS-like"/>
</dbReference>
<sequence length="179" mass="19603">MPCGLGQRSREVRCVSNVGDFVPDEECNMNLRPIDMENCDMGACAKSWFYTEWGNKCSAECGMGVRTRGVLCLKNQISSLPLEGCGSERPADSQVCNNGPCENRIEWFTGPWSQCSAECGAGSQQRAVVCLMKSEEGSLRHAAVRVLIPEPAARPAELQPEGLWSQVVPHGLERLLKDV</sequence>
<evidence type="ECO:0000313" key="4">
    <source>
        <dbReference type="Proteomes" id="UP000646548"/>
    </source>
</evidence>
<dbReference type="GO" id="GO:0030198">
    <property type="term" value="P:extracellular matrix organization"/>
    <property type="evidence" value="ECO:0007669"/>
    <property type="project" value="TreeGrafter"/>
</dbReference>
<evidence type="ECO:0000313" key="3">
    <source>
        <dbReference type="EMBL" id="KAF6726253.1"/>
    </source>
</evidence>
<dbReference type="GO" id="GO:0004222">
    <property type="term" value="F:metalloendopeptidase activity"/>
    <property type="evidence" value="ECO:0007669"/>
    <property type="project" value="TreeGrafter"/>
</dbReference>
<protein>
    <submittedName>
        <fullName evidence="3">Thrombospondin type-1 domain-containing protein 4</fullName>
    </submittedName>
</protein>
<dbReference type="Proteomes" id="UP000646548">
    <property type="component" value="Unassembled WGS sequence"/>
</dbReference>
<dbReference type="GO" id="GO:0006508">
    <property type="term" value="P:proteolysis"/>
    <property type="evidence" value="ECO:0007669"/>
    <property type="project" value="TreeGrafter"/>
</dbReference>
<dbReference type="Pfam" id="PF19030">
    <property type="entry name" value="TSP1_ADAMTS"/>
    <property type="match status" value="3"/>
</dbReference>
<organism evidence="3 4">
    <name type="scientific">Oryzias melastigma</name>
    <name type="common">Marine medaka</name>
    <dbReference type="NCBI Taxonomy" id="30732"/>
    <lineage>
        <taxon>Eukaryota</taxon>
        <taxon>Metazoa</taxon>
        <taxon>Chordata</taxon>
        <taxon>Craniata</taxon>
        <taxon>Vertebrata</taxon>
        <taxon>Euteleostomi</taxon>
        <taxon>Actinopterygii</taxon>
        <taxon>Neopterygii</taxon>
        <taxon>Teleostei</taxon>
        <taxon>Neoteleostei</taxon>
        <taxon>Acanthomorphata</taxon>
        <taxon>Ovalentaria</taxon>
        <taxon>Atherinomorphae</taxon>
        <taxon>Beloniformes</taxon>
        <taxon>Adrianichthyidae</taxon>
        <taxon>Oryziinae</taxon>
        <taxon>Oryzias</taxon>
    </lineage>
</organism>
<dbReference type="PANTHER" id="PTHR13723">
    <property type="entry name" value="ADAMTS A DISINTEGRIN AND METALLOPROTEASE WITH THROMBOSPONDIN MOTIFS PROTEASE"/>
    <property type="match status" value="1"/>
</dbReference>
<proteinExistence type="predicted"/>
<dbReference type="GO" id="GO:0005576">
    <property type="term" value="C:extracellular region"/>
    <property type="evidence" value="ECO:0007669"/>
    <property type="project" value="UniProtKB-SubCell"/>
</dbReference>
<evidence type="ECO:0000256" key="2">
    <source>
        <dbReference type="ARBA" id="ARBA00022525"/>
    </source>
</evidence>
<reference evidence="3" key="1">
    <citation type="journal article" name="BMC Genomics">
        <title>Long-read sequencing and de novo genome assembly of marine medaka (Oryzias melastigma).</title>
        <authorList>
            <person name="Liang P."/>
            <person name="Saqib H.S.A."/>
            <person name="Ni X."/>
            <person name="Shen Y."/>
        </authorList>
    </citation>
    <scope>NUCLEOTIDE SEQUENCE</scope>
    <source>
        <strain evidence="3">Bigg-433</strain>
    </source>
</reference>
<keyword evidence="2" id="KW-0964">Secreted</keyword>
<comment type="subcellular location">
    <subcellularLocation>
        <location evidence="1">Secreted</location>
    </subcellularLocation>
</comment>
<dbReference type="InterPro" id="IPR000884">
    <property type="entry name" value="TSP1_rpt"/>
</dbReference>
<accession>A0A834C6D9</accession>
<dbReference type="AlphaFoldDB" id="A0A834C6D9"/>
<comment type="caution">
    <text evidence="3">The sequence shown here is derived from an EMBL/GenBank/DDBJ whole genome shotgun (WGS) entry which is preliminary data.</text>
</comment>
<gene>
    <name evidence="3" type="ORF">FQA47_019235</name>
</gene>
<dbReference type="PANTHER" id="PTHR13723:SF281">
    <property type="entry name" value="PAPILIN"/>
    <property type="match status" value="1"/>
</dbReference>
<name>A0A834C6D9_ORYME</name>
<dbReference type="GO" id="GO:0031012">
    <property type="term" value="C:extracellular matrix"/>
    <property type="evidence" value="ECO:0007669"/>
    <property type="project" value="TreeGrafter"/>
</dbReference>
<dbReference type="Gene3D" id="2.20.100.10">
    <property type="entry name" value="Thrombospondin type-1 (TSP1) repeat"/>
    <property type="match status" value="2"/>
</dbReference>